<dbReference type="InterPro" id="IPR029058">
    <property type="entry name" value="AB_hydrolase_fold"/>
</dbReference>
<keyword evidence="3" id="KW-0963">Cytoplasm</keyword>
<evidence type="ECO:0000256" key="3">
    <source>
        <dbReference type="ARBA" id="ARBA00022490"/>
    </source>
</evidence>
<comment type="caution">
    <text evidence="9">The sequence shown here is derived from an EMBL/GenBank/DDBJ whole genome shotgun (WGS) entry which is preliminary data.</text>
</comment>
<evidence type="ECO:0000256" key="5">
    <source>
        <dbReference type="ARBA" id="ARBA00022821"/>
    </source>
</evidence>
<evidence type="ECO:0000313" key="9">
    <source>
        <dbReference type="EMBL" id="KAL1559552.1"/>
    </source>
</evidence>
<dbReference type="EMBL" id="JBEAFC010000004">
    <property type="protein sequence ID" value="KAL1559552.1"/>
    <property type="molecule type" value="Genomic_DNA"/>
</dbReference>
<evidence type="ECO:0000256" key="6">
    <source>
        <dbReference type="ARBA" id="ARBA00023242"/>
    </source>
</evidence>
<sequence>MAPETSQFESCEMLGAFLASTPLVEETWRLCRRANADAQQSFAIKAVGRVSYVAFSGVQAVARSQDMVELDHNVFGPFSRSLEGKRKIMVDAALLQLFLSFYGRRDFNQKMLEVLKQSKSVVLGGHSLGGPIASLSALWLLTHIRTASLVHPISVFCITFGSPMLGNGPFSQAIIQERWDGNFCHVVAPHDVVPRLLSMITSPYLPCTDKGAVCLDNATTIIRFLYSTMAATSSPASGVEDHLKYEDYVAILSWQYMKMRCSSATTHCGSNSEAGIAIALQTLGISSHQEANYSAATTCLATARRLGWPRSLNNAKMAVSLAKINPFRAELEWYKKYCDDQSGYYDSFKTRGASRREFKVNMNRLRLGRFWDQLIEKLENNQLTRDFHKLPKYVNASNFYKLLVEPLEIAEYYRMGKHREKGHYIEHGREKRFKIFDEWWGEKERGDEKSTPRSKYAYLTQDSCFWARVEEAICLIYDVVGETDAGRRGMLLDKIDKFEQYASGMVEKMEVSVDVLVKNSSYNLFRHEWRQLRAQLQTSPSHYHQFQDGLVQ</sequence>
<proteinExistence type="predicted"/>
<feature type="domain" description="EDS1 EP" evidence="8">
    <location>
        <begin position="329"/>
        <end position="536"/>
    </location>
</feature>
<evidence type="ECO:0000259" key="7">
    <source>
        <dbReference type="Pfam" id="PF01764"/>
    </source>
</evidence>
<dbReference type="GO" id="GO:0005737">
    <property type="term" value="C:cytoplasm"/>
    <property type="evidence" value="ECO:0007669"/>
    <property type="project" value="UniProtKB-SubCell"/>
</dbReference>
<dbReference type="AlphaFoldDB" id="A0ABD1HSV1"/>
<reference evidence="9 10" key="1">
    <citation type="submission" date="2024-06" db="EMBL/GenBank/DDBJ databases">
        <title>A chromosome level genome sequence of Diviner's sage (Salvia divinorum).</title>
        <authorList>
            <person name="Ford S.A."/>
            <person name="Ro D.-K."/>
            <person name="Ness R.W."/>
            <person name="Phillips M.A."/>
        </authorList>
    </citation>
    <scope>NUCLEOTIDE SEQUENCE [LARGE SCALE GENOMIC DNA]</scope>
    <source>
        <strain evidence="9">SAF-2024a</strain>
        <tissue evidence="9">Leaf</tissue>
    </source>
</reference>
<dbReference type="GO" id="GO:0006952">
    <property type="term" value="P:defense response"/>
    <property type="evidence" value="ECO:0007669"/>
    <property type="project" value="UniProtKB-KW"/>
</dbReference>
<accession>A0ABD1HSV1</accession>
<dbReference type="Proteomes" id="UP001567538">
    <property type="component" value="Unassembled WGS sequence"/>
</dbReference>
<name>A0ABD1HSV1_SALDI</name>
<dbReference type="PANTHER" id="PTHR47413">
    <property type="entry name" value="LIPASE-LIKE PAD4"/>
    <property type="match status" value="1"/>
</dbReference>
<organism evidence="9 10">
    <name type="scientific">Salvia divinorum</name>
    <name type="common">Maria pastora</name>
    <name type="synonym">Diviner's sage</name>
    <dbReference type="NCBI Taxonomy" id="28513"/>
    <lineage>
        <taxon>Eukaryota</taxon>
        <taxon>Viridiplantae</taxon>
        <taxon>Streptophyta</taxon>
        <taxon>Embryophyta</taxon>
        <taxon>Tracheophyta</taxon>
        <taxon>Spermatophyta</taxon>
        <taxon>Magnoliopsida</taxon>
        <taxon>eudicotyledons</taxon>
        <taxon>Gunneridae</taxon>
        <taxon>Pentapetalae</taxon>
        <taxon>asterids</taxon>
        <taxon>lamiids</taxon>
        <taxon>Lamiales</taxon>
        <taxon>Lamiaceae</taxon>
        <taxon>Nepetoideae</taxon>
        <taxon>Mentheae</taxon>
        <taxon>Salviinae</taxon>
        <taxon>Salvia</taxon>
        <taxon>Salvia subgen. Calosphace</taxon>
    </lineage>
</organism>
<dbReference type="Pfam" id="PF18117">
    <property type="entry name" value="EDS1_EP"/>
    <property type="match status" value="1"/>
</dbReference>
<keyword evidence="4" id="KW-0378">Hydrolase</keyword>
<dbReference type="InterPro" id="IPR002921">
    <property type="entry name" value="Fungal_lipase-type"/>
</dbReference>
<dbReference type="InterPro" id="IPR041266">
    <property type="entry name" value="EDS1_EP"/>
</dbReference>
<dbReference type="PANTHER" id="PTHR47413:SF2">
    <property type="entry name" value="LIPASE-LIKE PAD4"/>
    <property type="match status" value="1"/>
</dbReference>
<evidence type="ECO:0000256" key="4">
    <source>
        <dbReference type="ARBA" id="ARBA00022801"/>
    </source>
</evidence>
<keyword evidence="5" id="KW-0611">Plant defense</keyword>
<comment type="subcellular location">
    <subcellularLocation>
        <location evidence="2">Cytoplasm</location>
    </subcellularLocation>
    <subcellularLocation>
        <location evidence="1">Nucleus</location>
    </subcellularLocation>
</comment>
<keyword evidence="10" id="KW-1185">Reference proteome</keyword>
<evidence type="ECO:0000256" key="2">
    <source>
        <dbReference type="ARBA" id="ARBA00004496"/>
    </source>
</evidence>
<feature type="domain" description="Fungal lipase-type" evidence="7">
    <location>
        <begin position="78"/>
        <end position="197"/>
    </location>
</feature>
<evidence type="ECO:0000313" key="10">
    <source>
        <dbReference type="Proteomes" id="UP001567538"/>
    </source>
</evidence>
<dbReference type="Pfam" id="PF01764">
    <property type="entry name" value="Lipase_3"/>
    <property type="match status" value="1"/>
</dbReference>
<gene>
    <name evidence="9" type="primary">PAD4</name>
    <name evidence="9" type="ORF">AAHA92_09885</name>
</gene>
<evidence type="ECO:0000259" key="8">
    <source>
        <dbReference type="Pfam" id="PF18117"/>
    </source>
</evidence>
<protein>
    <submittedName>
        <fullName evidence="9">Lipase-like pad4</fullName>
    </submittedName>
</protein>
<dbReference type="GO" id="GO:0016787">
    <property type="term" value="F:hydrolase activity"/>
    <property type="evidence" value="ECO:0007669"/>
    <property type="project" value="UniProtKB-KW"/>
</dbReference>
<keyword evidence="6" id="KW-0539">Nucleus</keyword>
<evidence type="ECO:0000256" key="1">
    <source>
        <dbReference type="ARBA" id="ARBA00004123"/>
    </source>
</evidence>
<dbReference type="Gene3D" id="3.40.50.1820">
    <property type="entry name" value="alpha/beta hydrolase"/>
    <property type="match status" value="1"/>
</dbReference>
<dbReference type="GO" id="GO:0005634">
    <property type="term" value="C:nucleus"/>
    <property type="evidence" value="ECO:0007669"/>
    <property type="project" value="UniProtKB-SubCell"/>
</dbReference>
<dbReference type="SUPFAM" id="SSF53474">
    <property type="entry name" value="alpha/beta-Hydrolases"/>
    <property type="match status" value="1"/>
</dbReference>